<evidence type="ECO:0000256" key="5">
    <source>
        <dbReference type="ARBA" id="ARBA00023242"/>
    </source>
</evidence>
<dbReference type="EMBL" id="AYKW01000009">
    <property type="protein sequence ID" value="PIL32946.1"/>
    <property type="molecule type" value="Genomic_DNA"/>
</dbReference>
<gene>
    <name evidence="8" type="ORF">GSI_05064</name>
</gene>
<dbReference type="GO" id="GO:0008270">
    <property type="term" value="F:zinc ion binding"/>
    <property type="evidence" value="ECO:0007669"/>
    <property type="project" value="UniProtKB-KW"/>
</dbReference>
<keyword evidence="3" id="KW-0863">Zinc-finger</keyword>
<organism evidence="8 9">
    <name type="scientific">Ganoderma sinense ZZ0214-1</name>
    <dbReference type="NCBI Taxonomy" id="1077348"/>
    <lineage>
        <taxon>Eukaryota</taxon>
        <taxon>Fungi</taxon>
        <taxon>Dikarya</taxon>
        <taxon>Basidiomycota</taxon>
        <taxon>Agaricomycotina</taxon>
        <taxon>Agaricomycetes</taxon>
        <taxon>Polyporales</taxon>
        <taxon>Polyporaceae</taxon>
        <taxon>Ganoderma</taxon>
    </lineage>
</organism>
<feature type="domain" description="HAT C-terminal dimerisation" evidence="7">
    <location>
        <begin position="649"/>
        <end position="730"/>
    </location>
</feature>
<keyword evidence="2" id="KW-0479">Metal-binding</keyword>
<evidence type="ECO:0000313" key="9">
    <source>
        <dbReference type="Proteomes" id="UP000230002"/>
    </source>
</evidence>
<feature type="region of interest" description="Disordered" evidence="6">
    <location>
        <begin position="597"/>
        <end position="630"/>
    </location>
</feature>
<dbReference type="SUPFAM" id="SSF53098">
    <property type="entry name" value="Ribonuclease H-like"/>
    <property type="match status" value="1"/>
</dbReference>
<dbReference type="GO" id="GO:0005634">
    <property type="term" value="C:nucleus"/>
    <property type="evidence" value="ECO:0007669"/>
    <property type="project" value="UniProtKB-SubCell"/>
</dbReference>
<feature type="compositionally biased region" description="Low complexity" evidence="6">
    <location>
        <begin position="99"/>
        <end position="109"/>
    </location>
</feature>
<evidence type="ECO:0000256" key="2">
    <source>
        <dbReference type="ARBA" id="ARBA00022723"/>
    </source>
</evidence>
<dbReference type="InterPro" id="IPR012337">
    <property type="entry name" value="RNaseH-like_sf"/>
</dbReference>
<reference evidence="8 9" key="1">
    <citation type="journal article" date="2015" name="Sci. Rep.">
        <title>Chromosome-level genome map provides insights into diverse defense mechanisms in the medicinal fungus Ganoderma sinense.</title>
        <authorList>
            <person name="Zhu Y."/>
            <person name="Xu J."/>
            <person name="Sun C."/>
            <person name="Zhou S."/>
            <person name="Xu H."/>
            <person name="Nelson D.R."/>
            <person name="Qian J."/>
            <person name="Song J."/>
            <person name="Luo H."/>
            <person name="Xiang L."/>
            <person name="Li Y."/>
            <person name="Xu Z."/>
            <person name="Ji A."/>
            <person name="Wang L."/>
            <person name="Lu S."/>
            <person name="Hayward A."/>
            <person name="Sun W."/>
            <person name="Li X."/>
            <person name="Schwartz D.C."/>
            <person name="Wang Y."/>
            <person name="Chen S."/>
        </authorList>
    </citation>
    <scope>NUCLEOTIDE SEQUENCE [LARGE SCALE GENOMIC DNA]</scope>
    <source>
        <strain evidence="8 9">ZZ0214-1</strain>
    </source>
</reference>
<dbReference type="OrthoDB" id="2740733at2759"/>
<dbReference type="GO" id="GO:0046983">
    <property type="term" value="F:protein dimerization activity"/>
    <property type="evidence" value="ECO:0007669"/>
    <property type="project" value="InterPro"/>
</dbReference>
<keyword evidence="4" id="KW-0862">Zinc</keyword>
<dbReference type="Proteomes" id="UP000230002">
    <property type="component" value="Unassembled WGS sequence"/>
</dbReference>
<evidence type="ECO:0000313" key="8">
    <source>
        <dbReference type="EMBL" id="PIL32946.1"/>
    </source>
</evidence>
<feature type="compositionally biased region" description="Acidic residues" evidence="6">
    <location>
        <begin position="344"/>
        <end position="363"/>
    </location>
</feature>
<feature type="compositionally biased region" description="Basic and acidic residues" evidence="6">
    <location>
        <begin position="404"/>
        <end position="414"/>
    </location>
</feature>
<protein>
    <recommendedName>
        <fullName evidence="7">HAT C-terminal dimerisation domain-containing protein</fullName>
    </recommendedName>
</protein>
<keyword evidence="5" id="KW-0539">Nucleus</keyword>
<evidence type="ECO:0000259" key="7">
    <source>
        <dbReference type="Pfam" id="PF05699"/>
    </source>
</evidence>
<feature type="compositionally biased region" description="Basic residues" evidence="6">
    <location>
        <begin position="49"/>
        <end position="60"/>
    </location>
</feature>
<dbReference type="InterPro" id="IPR008906">
    <property type="entry name" value="HATC_C_dom"/>
</dbReference>
<comment type="subcellular location">
    <subcellularLocation>
        <location evidence="1">Nucleus</location>
    </subcellularLocation>
</comment>
<keyword evidence="9" id="KW-1185">Reference proteome</keyword>
<evidence type="ECO:0000256" key="4">
    <source>
        <dbReference type="ARBA" id="ARBA00022833"/>
    </source>
</evidence>
<sequence length="777" mass="87234">MPPAKQPDDASAKRRRRESDEAGPIESSSDDAEARASPHAPPPPPRTRSAVRKTATKRAKPTTDDVSSAPDPGELSTENDDAEKTDGVPEPEAASDAVSRSSSTTFTGRRAARLEEKYGDLSTQESLDARAAKWTSHVYKHFRPPVLATNKQGALTSRFVCIKNPSKHVDRTLTDESTGNLHRHIQVCTPLPPTDTKEITEYAQGVNYSYARLQYLLAMWIARRHRPFTIVEDPEFRELLRMLYARVEIPSRVTVSRDVKDIFEDSRARVKAKLQVLGVTCDNASNNAKMLKEMKKLNPEFRGPDARVRCFGHVINLVVKAVLSQFGQKVKSEAIGETDKDLSALDDPEDVEDDDDDDDEVDEAREAADRADIEEDEGEINKRLSLSSQRTSRSSRGSRFRSPTVRDEMSRQAKDAGKKSEVLIRAVRTRWNTVTMVLARALDLRPILFGVCDKAEFNKSQGVRLRRFIIEDEDWPILEQLHELLAVFLEATMAISHSSTPLLHDVIPWIDVMTHHLEDTRDNIEKLPIVRAAAQKGYKILQKYYKHTDETPFYRVAILLHPCYKKRYFARARWPHGWVEASLRLIRAEWENHYRNRGDPANEEDQTGPQRDGEPSHGASKARESAGRAARDMLASLTGADELEEEDALEEYLEAPLRTKQTDPLKYWHNALVNGTANPGLAQMALDILSIPATSMDAERAFSRGRLTVSRLRHSLSDQSVRASTVLGSWARYSDLVPEAEAVELLRSKEKGKRKVAAAASDATVSEPGRDVITLSD</sequence>
<name>A0A2G8SGQ6_9APHY</name>
<dbReference type="PANTHER" id="PTHR46481">
    <property type="entry name" value="ZINC FINGER BED DOMAIN-CONTAINING PROTEIN 4"/>
    <property type="match status" value="1"/>
</dbReference>
<dbReference type="InterPro" id="IPR052035">
    <property type="entry name" value="ZnF_BED_domain_contain"/>
</dbReference>
<accession>A0A2G8SGQ6</accession>
<feature type="compositionally biased region" description="Basic and acidic residues" evidence="6">
    <location>
        <begin position="1"/>
        <end position="20"/>
    </location>
</feature>
<dbReference type="SUPFAM" id="SSF140996">
    <property type="entry name" value="Hermes dimerisation domain"/>
    <property type="match status" value="1"/>
</dbReference>
<evidence type="ECO:0000256" key="1">
    <source>
        <dbReference type="ARBA" id="ARBA00004123"/>
    </source>
</evidence>
<dbReference type="Pfam" id="PF05699">
    <property type="entry name" value="Dimer_Tnp_hAT"/>
    <property type="match status" value="1"/>
</dbReference>
<comment type="caution">
    <text evidence="8">The sequence shown here is derived from an EMBL/GenBank/DDBJ whole genome shotgun (WGS) entry which is preliminary data.</text>
</comment>
<proteinExistence type="predicted"/>
<feature type="compositionally biased region" description="Basic and acidic residues" evidence="6">
    <location>
        <begin position="611"/>
        <end position="630"/>
    </location>
</feature>
<dbReference type="AlphaFoldDB" id="A0A2G8SGQ6"/>
<evidence type="ECO:0000256" key="3">
    <source>
        <dbReference type="ARBA" id="ARBA00022771"/>
    </source>
</evidence>
<dbReference type="PANTHER" id="PTHR46481:SF10">
    <property type="entry name" value="ZINC FINGER BED DOMAIN-CONTAINING PROTEIN 39"/>
    <property type="match status" value="1"/>
</dbReference>
<feature type="region of interest" description="Disordered" evidence="6">
    <location>
        <begin position="338"/>
        <end position="414"/>
    </location>
</feature>
<feature type="compositionally biased region" description="Low complexity" evidence="6">
    <location>
        <begin position="383"/>
        <end position="402"/>
    </location>
</feature>
<evidence type="ECO:0000256" key="6">
    <source>
        <dbReference type="SAM" id="MobiDB-lite"/>
    </source>
</evidence>
<dbReference type="STRING" id="1077348.A0A2G8SGQ6"/>
<feature type="region of interest" description="Disordered" evidence="6">
    <location>
        <begin position="1"/>
        <end position="111"/>
    </location>
</feature>